<dbReference type="SUPFAM" id="SSF47598">
    <property type="entry name" value="Ribbon-helix-helix"/>
    <property type="match status" value="1"/>
</dbReference>
<evidence type="ECO:0000313" key="1">
    <source>
        <dbReference type="EMBL" id="AFZ17630.1"/>
    </source>
</evidence>
<dbReference type="KEGG" id="mic:Mic7113_1771"/>
<gene>
    <name evidence="1" type="ORF">Mic7113_1771</name>
</gene>
<keyword evidence="2" id="KW-1185">Reference proteome</keyword>
<dbReference type="InterPro" id="IPR010985">
    <property type="entry name" value="Ribbon_hlx_hlx"/>
</dbReference>
<evidence type="ECO:0000313" key="2">
    <source>
        <dbReference type="Proteomes" id="UP000010471"/>
    </source>
</evidence>
<dbReference type="Proteomes" id="UP000010471">
    <property type="component" value="Chromosome"/>
</dbReference>
<dbReference type="HOGENOM" id="CLU_2974426_0_0_3"/>
<accession>K9WB88</accession>
<protein>
    <submittedName>
        <fullName evidence="1">Uncharacterized protein</fullName>
    </submittedName>
</protein>
<dbReference type="GO" id="GO:0006355">
    <property type="term" value="P:regulation of DNA-templated transcription"/>
    <property type="evidence" value="ECO:0007669"/>
    <property type="project" value="InterPro"/>
</dbReference>
<dbReference type="AlphaFoldDB" id="K9WB88"/>
<dbReference type="RefSeq" id="WP_015181782.1">
    <property type="nucleotide sequence ID" value="NC_019738.1"/>
</dbReference>
<proteinExistence type="predicted"/>
<dbReference type="EMBL" id="CP003630">
    <property type="protein sequence ID" value="AFZ17630.1"/>
    <property type="molecule type" value="Genomic_DNA"/>
</dbReference>
<sequence length="58" mass="6704">MASKSKLVRLSVNITQSQMHKLERYAEQNEWTKTQAVQELIKAIPESKLKADDSEENE</sequence>
<organism evidence="1 2">
    <name type="scientific">Allocoleopsis franciscana PCC 7113</name>
    <dbReference type="NCBI Taxonomy" id="1173027"/>
    <lineage>
        <taxon>Bacteria</taxon>
        <taxon>Bacillati</taxon>
        <taxon>Cyanobacteriota</taxon>
        <taxon>Cyanophyceae</taxon>
        <taxon>Coleofasciculales</taxon>
        <taxon>Coleofasciculaceae</taxon>
        <taxon>Allocoleopsis</taxon>
        <taxon>Allocoleopsis franciscana</taxon>
    </lineage>
</organism>
<reference evidence="1 2" key="1">
    <citation type="submission" date="2012-06" db="EMBL/GenBank/DDBJ databases">
        <title>Finished chromosome of genome of Microcoleus sp. PCC 7113.</title>
        <authorList>
            <consortium name="US DOE Joint Genome Institute"/>
            <person name="Gugger M."/>
            <person name="Coursin T."/>
            <person name="Rippka R."/>
            <person name="Tandeau De Marsac N."/>
            <person name="Huntemann M."/>
            <person name="Wei C.-L."/>
            <person name="Han J."/>
            <person name="Detter J.C."/>
            <person name="Han C."/>
            <person name="Tapia R."/>
            <person name="Chen A."/>
            <person name="Kyrpides N."/>
            <person name="Mavromatis K."/>
            <person name="Markowitz V."/>
            <person name="Szeto E."/>
            <person name="Ivanova N."/>
            <person name="Pagani I."/>
            <person name="Pati A."/>
            <person name="Goodwin L."/>
            <person name="Nordberg H.P."/>
            <person name="Cantor M.N."/>
            <person name="Hua S.X."/>
            <person name="Woyke T."/>
            <person name="Kerfeld C.A."/>
        </authorList>
    </citation>
    <scope>NUCLEOTIDE SEQUENCE [LARGE SCALE GENOMIC DNA]</scope>
    <source>
        <strain evidence="1 2">PCC 7113</strain>
    </source>
</reference>
<name>K9WB88_9CYAN</name>